<dbReference type="Proteomes" id="UP001303760">
    <property type="component" value="Unassembled WGS sequence"/>
</dbReference>
<sequence length="91" mass="10028">MCTYTIHIRICSRCASEDTVLISEQLCIVAKASGIFGSCLEGVLCERDATRYQCWQCKESVRVAVATAAGFGRRRTGRVTHGRRASVGGWR</sequence>
<evidence type="ECO:0000313" key="1">
    <source>
        <dbReference type="EMBL" id="KAK4242868.1"/>
    </source>
</evidence>
<dbReference type="AlphaFoldDB" id="A0AAN7HI44"/>
<organism evidence="1 2">
    <name type="scientific">Achaetomium macrosporum</name>
    <dbReference type="NCBI Taxonomy" id="79813"/>
    <lineage>
        <taxon>Eukaryota</taxon>
        <taxon>Fungi</taxon>
        <taxon>Dikarya</taxon>
        <taxon>Ascomycota</taxon>
        <taxon>Pezizomycotina</taxon>
        <taxon>Sordariomycetes</taxon>
        <taxon>Sordariomycetidae</taxon>
        <taxon>Sordariales</taxon>
        <taxon>Chaetomiaceae</taxon>
        <taxon>Achaetomium</taxon>
    </lineage>
</organism>
<keyword evidence="2" id="KW-1185">Reference proteome</keyword>
<protein>
    <submittedName>
        <fullName evidence="1">Uncharacterized protein</fullName>
    </submittedName>
</protein>
<reference evidence="1" key="1">
    <citation type="journal article" date="2023" name="Mol. Phylogenet. Evol.">
        <title>Genome-scale phylogeny and comparative genomics of the fungal order Sordariales.</title>
        <authorList>
            <person name="Hensen N."/>
            <person name="Bonometti L."/>
            <person name="Westerberg I."/>
            <person name="Brannstrom I.O."/>
            <person name="Guillou S."/>
            <person name="Cros-Aarteil S."/>
            <person name="Calhoun S."/>
            <person name="Haridas S."/>
            <person name="Kuo A."/>
            <person name="Mondo S."/>
            <person name="Pangilinan J."/>
            <person name="Riley R."/>
            <person name="LaButti K."/>
            <person name="Andreopoulos B."/>
            <person name="Lipzen A."/>
            <person name="Chen C."/>
            <person name="Yan M."/>
            <person name="Daum C."/>
            <person name="Ng V."/>
            <person name="Clum A."/>
            <person name="Steindorff A."/>
            <person name="Ohm R.A."/>
            <person name="Martin F."/>
            <person name="Silar P."/>
            <person name="Natvig D.O."/>
            <person name="Lalanne C."/>
            <person name="Gautier V."/>
            <person name="Ament-Velasquez S.L."/>
            <person name="Kruys A."/>
            <person name="Hutchinson M.I."/>
            <person name="Powell A.J."/>
            <person name="Barry K."/>
            <person name="Miller A.N."/>
            <person name="Grigoriev I.V."/>
            <person name="Debuchy R."/>
            <person name="Gladieux P."/>
            <person name="Hiltunen Thoren M."/>
            <person name="Johannesson H."/>
        </authorList>
    </citation>
    <scope>NUCLEOTIDE SEQUENCE</scope>
    <source>
        <strain evidence="1">CBS 532.94</strain>
    </source>
</reference>
<evidence type="ECO:0000313" key="2">
    <source>
        <dbReference type="Proteomes" id="UP001303760"/>
    </source>
</evidence>
<accession>A0AAN7HI44</accession>
<dbReference type="EMBL" id="MU860003">
    <property type="protein sequence ID" value="KAK4242868.1"/>
    <property type="molecule type" value="Genomic_DNA"/>
</dbReference>
<comment type="caution">
    <text evidence="1">The sequence shown here is derived from an EMBL/GenBank/DDBJ whole genome shotgun (WGS) entry which is preliminary data.</text>
</comment>
<name>A0AAN7HI44_9PEZI</name>
<proteinExistence type="predicted"/>
<reference evidence="1" key="2">
    <citation type="submission" date="2023-05" db="EMBL/GenBank/DDBJ databases">
        <authorList>
            <consortium name="Lawrence Berkeley National Laboratory"/>
            <person name="Steindorff A."/>
            <person name="Hensen N."/>
            <person name="Bonometti L."/>
            <person name="Westerberg I."/>
            <person name="Brannstrom I.O."/>
            <person name="Guillou S."/>
            <person name="Cros-Aarteil S."/>
            <person name="Calhoun S."/>
            <person name="Haridas S."/>
            <person name="Kuo A."/>
            <person name="Mondo S."/>
            <person name="Pangilinan J."/>
            <person name="Riley R."/>
            <person name="Labutti K."/>
            <person name="Andreopoulos B."/>
            <person name="Lipzen A."/>
            <person name="Chen C."/>
            <person name="Yanf M."/>
            <person name="Daum C."/>
            <person name="Ng V."/>
            <person name="Clum A."/>
            <person name="Ohm R."/>
            <person name="Martin F."/>
            <person name="Silar P."/>
            <person name="Natvig D."/>
            <person name="Lalanne C."/>
            <person name="Gautier V."/>
            <person name="Ament-Velasquez S.L."/>
            <person name="Kruys A."/>
            <person name="Hutchinson M.I."/>
            <person name="Powell A.J."/>
            <person name="Barry K."/>
            <person name="Miller A.N."/>
            <person name="Grigoriev I.V."/>
            <person name="Debuchy R."/>
            <person name="Gladieux P."/>
            <person name="Thoren M.H."/>
            <person name="Johannesson H."/>
        </authorList>
    </citation>
    <scope>NUCLEOTIDE SEQUENCE</scope>
    <source>
        <strain evidence="1">CBS 532.94</strain>
    </source>
</reference>
<gene>
    <name evidence="1" type="ORF">C8A03DRAFT_10948</name>
</gene>